<dbReference type="eggNOG" id="COG0075">
    <property type="taxonomic scope" value="Bacteria"/>
</dbReference>
<dbReference type="SUPFAM" id="SSF53383">
    <property type="entry name" value="PLP-dependent transferases"/>
    <property type="match status" value="1"/>
</dbReference>
<keyword evidence="3 5" id="KW-0663">Pyridoxal phosphate</keyword>
<dbReference type="Gene3D" id="3.90.1150.10">
    <property type="entry name" value="Aspartate Aminotransferase, domain 1"/>
    <property type="match status" value="1"/>
</dbReference>
<evidence type="ECO:0000256" key="2">
    <source>
        <dbReference type="ARBA" id="ARBA00009236"/>
    </source>
</evidence>
<dbReference type="PANTHER" id="PTHR21152:SF40">
    <property type="entry name" value="ALANINE--GLYOXYLATE AMINOTRANSFERASE"/>
    <property type="match status" value="1"/>
</dbReference>
<dbReference type="GO" id="GO:0008453">
    <property type="term" value="F:alanine-glyoxylate transaminase activity"/>
    <property type="evidence" value="ECO:0007669"/>
    <property type="project" value="TreeGrafter"/>
</dbReference>
<dbReference type="InterPro" id="IPR015421">
    <property type="entry name" value="PyrdxlP-dep_Trfase_major"/>
</dbReference>
<dbReference type="GO" id="GO:0019265">
    <property type="term" value="P:glycine biosynthetic process, by transamination of glyoxylate"/>
    <property type="evidence" value="ECO:0007669"/>
    <property type="project" value="TreeGrafter"/>
</dbReference>
<name>A0A0N7LSZ0_9RHOB</name>
<evidence type="ECO:0000256" key="4">
    <source>
        <dbReference type="PIRSR" id="PIRSR000524-1"/>
    </source>
</evidence>
<evidence type="ECO:0000256" key="3">
    <source>
        <dbReference type="ARBA" id="ARBA00022898"/>
    </source>
</evidence>
<gene>
    <name evidence="7" type="ORF">THS5294_00517</name>
</gene>
<feature type="modified residue" description="N6-(pyridoxal phosphate)lysine" evidence="5">
    <location>
        <position position="198"/>
    </location>
</feature>
<dbReference type="InterPro" id="IPR000192">
    <property type="entry name" value="Aminotrans_V_dom"/>
</dbReference>
<dbReference type="InterPro" id="IPR015424">
    <property type="entry name" value="PyrdxlP-dep_Trfase"/>
</dbReference>
<dbReference type="RefSeq" id="WP_058122512.1">
    <property type="nucleotide sequence ID" value="NZ_CYRX01000009.1"/>
</dbReference>
<dbReference type="Gene3D" id="3.40.640.10">
    <property type="entry name" value="Type I PLP-dependent aspartate aminotransferase-like (Major domain)"/>
    <property type="match status" value="1"/>
</dbReference>
<dbReference type="FunFam" id="3.90.1150.10:FF:000204">
    <property type="entry name" value="Hypothetical aminotransferase"/>
    <property type="match status" value="1"/>
</dbReference>
<protein>
    <submittedName>
        <fullName evidence="7">Soluble hydrogenase 42 kDa subunit</fullName>
        <ecNumber evidence="7">1.12.-.-</ecNumber>
    </submittedName>
</protein>
<dbReference type="GO" id="GO:0004760">
    <property type="term" value="F:L-serine-pyruvate transaminase activity"/>
    <property type="evidence" value="ECO:0007669"/>
    <property type="project" value="TreeGrafter"/>
</dbReference>
<dbReference type="Pfam" id="PF00266">
    <property type="entry name" value="Aminotran_5"/>
    <property type="match status" value="1"/>
</dbReference>
<comment type="similarity">
    <text evidence="2">Belongs to the class-V pyridoxal-phosphate-dependent aminotransferase family.</text>
</comment>
<dbReference type="InterPro" id="IPR015422">
    <property type="entry name" value="PyrdxlP-dep_Trfase_small"/>
</dbReference>
<dbReference type="InterPro" id="IPR024169">
    <property type="entry name" value="SP_NH2Trfase/AEP_transaminase"/>
</dbReference>
<dbReference type="GO" id="GO:0016491">
    <property type="term" value="F:oxidoreductase activity"/>
    <property type="evidence" value="ECO:0007669"/>
    <property type="project" value="UniProtKB-KW"/>
</dbReference>
<dbReference type="PIRSF" id="PIRSF000524">
    <property type="entry name" value="SPT"/>
    <property type="match status" value="1"/>
</dbReference>
<keyword evidence="7" id="KW-0560">Oxidoreductase</keyword>
<evidence type="ECO:0000313" key="7">
    <source>
        <dbReference type="EMBL" id="CUH59234.1"/>
    </source>
</evidence>
<sequence length="399" mass="43253">MSLAHGRHTLAIPGPSVMPDRVLRAMHRAAPNIYTGELIEMTHSLIPDLKAVARTAHNVTIYIGNGHAAWEASLANTHSRGDLALVPATGQFAHGWAASAEGLGIRTEVIDFGKRTPMDAAQIEARLRADTDHEIKSVLMVHVDTSSSVLSDVAAMRRAIDAAGHPALLMVDCIASLGCDRFEMDEWGVDVMITGCQKGLMTPPGMSFVYYNDRAEAARENANCVTGYWDWRPRTNPDYYYKYFNGTAPTHHLYGLREALDMIVHEEGITAVWARHETLARALWAACDAWSTQGPLELNVADIAHRSRAVTSLRITPPLGTALRDHLTDQMGVTLGIGLGMAPPDAPEWHGFFRVGHMGHVNAHMMLGTLGAIDTGLKALNIEHGQGALSAAAEILAGR</sequence>
<dbReference type="PANTHER" id="PTHR21152">
    <property type="entry name" value="AMINOTRANSFERASE CLASS V"/>
    <property type="match status" value="1"/>
</dbReference>
<evidence type="ECO:0000256" key="1">
    <source>
        <dbReference type="ARBA" id="ARBA00001933"/>
    </source>
</evidence>
<evidence type="ECO:0000313" key="8">
    <source>
        <dbReference type="Proteomes" id="UP000051298"/>
    </source>
</evidence>
<evidence type="ECO:0000259" key="6">
    <source>
        <dbReference type="Pfam" id="PF00266"/>
    </source>
</evidence>
<reference evidence="7 8" key="1">
    <citation type="submission" date="2015-09" db="EMBL/GenBank/DDBJ databases">
        <authorList>
            <consortium name="Swine Surveillance"/>
        </authorList>
    </citation>
    <scope>NUCLEOTIDE SEQUENCE [LARGE SCALE GENOMIC DNA]</scope>
    <source>
        <strain evidence="7 8">CECT 5294</strain>
    </source>
</reference>
<comment type="cofactor">
    <cofactor evidence="1 5">
        <name>pyridoxal 5'-phosphate</name>
        <dbReference type="ChEBI" id="CHEBI:597326"/>
    </cofactor>
</comment>
<dbReference type="STRING" id="266809.PM03_07060"/>
<feature type="domain" description="Aminotransferase class V" evidence="6">
    <location>
        <begin position="72"/>
        <end position="316"/>
    </location>
</feature>
<evidence type="ECO:0000256" key="5">
    <source>
        <dbReference type="PIRSR" id="PIRSR000524-50"/>
    </source>
</evidence>
<organism evidence="7 8">
    <name type="scientific">Thalassobacter stenotrophicus</name>
    <dbReference type="NCBI Taxonomy" id="266809"/>
    <lineage>
        <taxon>Bacteria</taxon>
        <taxon>Pseudomonadati</taxon>
        <taxon>Pseudomonadota</taxon>
        <taxon>Alphaproteobacteria</taxon>
        <taxon>Rhodobacterales</taxon>
        <taxon>Roseobacteraceae</taxon>
        <taxon>Thalassobacter</taxon>
    </lineage>
</organism>
<dbReference type="Proteomes" id="UP000051298">
    <property type="component" value="Unassembled WGS sequence"/>
</dbReference>
<dbReference type="AlphaFoldDB" id="A0A0N7LSZ0"/>
<accession>A0A0N7LSZ0</accession>
<feature type="binding site" evidence="4">
    <location>
        <position position="354"/>
    </location>
    <ligand>
        <name>substrate</name>
    </ligand>
</feature>
<dbReference type="EC" id="1.12.-.-" evidence="7"/>
<dbReference type="EMBL" id="CYRX01000009">
    <property type="protein sequence ID" value="CUH59234.1"/>
    <property type="molecule type" value="Genomic_DNA"/>
</dbReference>
<proteinExistence type="inferred from homology"/>